<evidence type="ECO:0000256" key="1">
    <source>
        <dbReference type="ARBA" id="ARBA00004651"/>
    </source>
</evidence>
<protein>
    <submittedName>
        <fullName evidence="8">Putative ABC transport system permease protein</fullName>
    </submittedName>
</protein>
<keyword evidence="5 6" id="KW-0472">Membrane</keyword>
<evidence type="ECO:0000256" key="4">
    <source>
        <dbReference type="ARBA" id="ARBA00022989"/>
    </source>
</evidence>
<gene>
    <name evidence="8" type="ORF">DFR79_1376</name>
</gene>
<dbReference type="InterPro" id="IPR038766">
    <property type="entry name" value="Membrane_comp_ABC_pdt"/>
</dbReference>
<feature type="domain" description="ABC3 transporter permease C-terminal" evidence="7">
    <location>
        <begin position="649"/>
        <end position="769"/>
    </location>
</feature>
<feature type="transmembrane region" description="Helical" evidence="6">
    <location>
        <begin position="309"/>
        <end position="327"/>
    </location>
</feature>
<dbReference type="GO" id="GO:0005886">
    <property type="term" value="C:plasma membrane"/>
    <property type="evidence" value="ECO:0007669"/>
    <property type="project" value="UniProtKB-SubCell"/>
</dbReference>
<name>A0A4R6LFM8_9FIRM</name>
<comment type="subcellular location">
    <subcellularLocation>
        <location evidence="1">Cell membrane</location>
        <topology evidence="1">Multi-pass membrane protein</topology>
    </subcellularLocation>
</comment>
<evidence type="ECO:0000259" key="7">
    <source>
        <dbReference type="Pfam" id="PF02687"/>
    </source>
</evidence>
<evidence type="ECO:0000256" key="2">
    <source>
        <dbReference type="ARBA" id="ARBA00022475"/>
    </source>
</evidence>
<evidence type="ECO:0000256" key="3">
    <source>
        <dbReference type="ARBA" id="ARBA00022692"/>
    </source>
</evidence>
<evidence type="ECO:0000313" key="8">
    <source>
        <dbReference type="EMBL" id="TDO73389.1"/>
    </source>
</evidence>
<feature type="transmembrane region" description="Helical" evidence="6">
    <location>
        <begin position="740"/>
        <end position="762"/>
    </location>
</feature>
<feature type="transmembrane region" description="Helical" evidence="6">
    <location>
        <begin position="645"/>
        <end position="666"/>
    </location>
</feature>
<evidence type="ECO:0000313" key="9">
    <source>
        <dbReference type="Proteomes" id="UP000295064"/>
    </source>
</evidence>
<feature type="transmembrane region" description="Helical" evidence="6">
    <location>
        <begin position="15"/>
        <end position="34"/>
    </location>
</feature>
<dbReference type="EMBL" id="SNWX01000037">
    <property type="protein sequence ID" value="TDO73389.1"/>
    <property type="molecule type" value="Genomic_DNA"/>
</dbReference>
<feature type="domain" description="ABC3 transporter permease C-terminal" evidence="7">
    <location>
        <begin position="260"/>
        <end position="372"/>
    </location>
</feature>
<evidence type="ECO:0000256" key="6">
    <source>
        <dbReference type="SAM" id="Phobius"/>
    </source>
</evidence>
<dbReference type="PANTHER" id="PTHR30287:SF2">
    <property type="entry name" value="BLL1001 PROTEIN"/>
    <property type="match status" value="1"/>
</dbReference>
<feature type="transmembrane region" description="Helical" evidence="6">
    <location>
        <begin position="347"/>
        <end position="371"/>
    </location>
</feature>
<keyword evidence="3 6" id="KW-0812">Transmembrane</keyword>
<evidence type="ECO:0000256" key="5">
    <source>
        <dbReference type="ARBA" id="ARBA00023136"/>
    </source>
</evidence>
<accession>A0A4R6LFM8</accession>
<sequence>MILKILKHDLLKKKIITFAVFIFIMLSAFLMAGGSNMLITLNDSVDYLFEKALLPHFVQYHSGSIDQVMIQNWSQRNENVKRQQNSEMINIPGSKIFINSQQAEVDTVMDLSFVRQNESFDFLLNLNNQIISIDQGEIAVPIYYRQRRNLVPGDNVVIKNEQFEMNFIIKEFVRDAQMNPSVISSKRFVVNNTDFEKMKNQIGKTEYLISFQLNDPARISEFTNQYSQSGLPQKGPAVDYKIFKLFNSLTDGLIAAVVILISLLLNIIALLCLRFIILLTIEEDYKEIGVMKGIGIAASDIRKIYLSKYIFIALTGTIGGFLIYLPARKLFLKNIILFTGEAPKSILQLILPLLTALTIAAVVIVFSIIILRRFNKISPVEAIRLGINAKSYFNKNSFSLSKNNFLNANVFLGLRDVLMRFKLFIILFVVFILTTFIIIVPLNFLNTIKSSEFVRYMGIAESDIIMDLRYTEGIQDRFEQIKTYLANDPDVLEQGAFVTSRYRIINQEGLVENIYIQTGDFSKFNVDYLAGQSPAQANEIALSYLSSSELNKNIGDKVQIIIEEERREMIVTGIYQDITNGGRSAKANLPADYQNASWYNIYINLNSDIAEKINEYEALFDNTKIIDQEGYLAQTLGDTIEQLNILTIAAIIIAGVVIFLITSLFLKTLIARDKAQIAIMKSIGTSIEAIKIQYITKALFVLIFAIFIGTITANILGEQLLTIILSFLGASRIEIIINPIRSYLLSPLIMILIVVSTTLLSINSIKKISLADIKVE</sequence>
<reference evidence="8 9" key="1">
    <citation type="submission" date="2019-03" db="EMBL/GenBank/DDBJ databases">
        <title>Subsurface microbial communities from deep shales in Ohio and West Virginia, USA.</title>
        <authorList>
            <person name="Wrighton K."/>
        </authorList>
    </citation>
    <scope>NUCLEOTIDE SEQUENCE [LARGE SCALE GENOMIC DNA]</scope>
    <source>
        <strain evidence="8 9">MA284_T2</strain>
    </source>
</reference>
<keyword evidence="2" id="KW-1003">Cell membrane</keyword>
<keyword evidence="4 6" id="KW-1133">Transmembrane helix</keyword>
<feature type="transmembrane region" description="Helical" evidence="6">
    <location>
        <begin position="423"/>
        <end position="445"/>
    </location>
</feature>
<feature type="transmembrane region" description="Helical" evidence="6">
    <location>
        <begin position="699"/>
        <end position="728"/>
    </location>
</feature>
<dbReference type="Proteomes" id="UP000295064">
    <property type="component" value="Unassembled WGS sequence"/>
</dbReference>
<dbReference type="PANTHER" id="PTHR30287">
    <property type="entry name" value="MEMBRANE COMPONENT OF PREDICTED ABC SUPERFAMILY METABOLITE UPTAKE TRANSPORTER"/>
    <property type="match status" value="1"/>
</dbReference>
<feature type="transmembrane region" description="Helical" evidence="6">
    <location>
        <begin position="253"/>
        <end position="277"/>
    </location>
</feature>
<dbReference type="OrthoDB" id="9766372at2"/>
<dbReference type="AlphaFoldDB" id="A0A4R6LFM8"/>
<proteinExistence type="predicted"/>
<dbReference type="InterPro" id="IPR003838">
    <property type="entry name" value="ABC3_permease_C"/>
</dbReference>
<organism evidence="8 9">
    <name type="scientific">Halanaerobium saccharolyticum</name>
    <dbReference type="NCBI Taxonomy" id="43595"/>
    <lineage>
        <taxon>Bacteria</taxon>
        <taxon>Bacillati</taxon>
        <taxon>Bacillota</taxon>
        <taxon>Clostridia</taxon>
        <taxon>Halanaerobiales</taxon>
        <taxon>Halanaerobiaceae</taxon>
        <taxon>Halanaerobium</taxon>
    </lineage>
</organism>
<dbReference type="Pfam" id="PF02687">
    <property type="entry name" value="FtsX"/>
    <property type="match status" value="2"/>
</dbReference>
<comment type="caution">
    <text evidence="8">The sequence shown here is derived from an EMBL/GenBank/DDBJ whole genome shotgun (WGS) entry which is preliminary data.</text>
</comment>